<dbReference type="InterPro" id="IPR052552">
    <property type="entry name" value="YeaO-like"/>
</dbReference>
<reference evidence="1" key="2">
    <citation type="submission" date="2021-08" db="EMBL/GenBank/DDBJ databases">
        <title>Prevotella lacticifex sp. nov., isolated from rumen of cow.</title>
        <authorList>
            <person name="Shinkai T."/>
            <person name="Ikeyama N."/>
            <person name="Kumagai M."/>
            <person name="Ohmori H."/>
            <person name="Sakamoto M."/>
            <person name="Ohkuma M."/>
            <person name="Mitsumori M."/>
        </authorList>
    </citation>
    <scope>NUCLEOTIDE SEQUENCE</scope>
    <source>
        <strain evidence="1">DSM 11371</strain>
    </source>
</reference>
<reference evidence="2 3" key="1">
    <citation type="submission" date="2017-08" db="EMBL/GenBank/DDBJ databases">
        <title>Comparative genomics of non-oral Prevotella species.</title>
        <authorList>
            <person name="Accetto T."/>
            <person name="Nograsek B."/>
            <person name="Avgustin G."/>
        </authorList>
    </citation>
    <scope>NUCLEOTIDE SEQUENCE [LARGE SCALE GENOMIC DNA]</scope>
    <source>
        <strain evidence="2 3">TC1-1</strain>
    </source>
</reference>
<proteinExistence type="predicted"/>
<dbReference type="PANTHER" id="PTHR36849:SF1">
    <property type="entry name" value="CYTOPLASMIC PROTEIN"/>
    <property type="match status" value="1"/>
</dbReference>
<evidence type="ECO:0000313" key="3">
    <source>
        <dbReference type="Proteomes" id="UP000216189"/>
    </source>
</evidence>
<dbReference type="EMBL" id="NPJF01000001">
    <property type="protein sequence ID" value="OYP57477.1"/>
    <property type="molecule type" value="Genomic_DNA"/>
</dbReference>
<dbReference type="RefSeq" id="WP_006281499.1">
    <property type="nucleotide sequence ID" value="NZ_BPTR01000001.1"/>
</dbReference>
<dbReference type="Pfam" id="PF22752">
    <property type="entry name" value="DUF488-N3i"/>
    <property type="match status" value="1"/>
</dbReference>
<gene>
    <name evidence="2" type="ORF">CIK91_00135</name>
    <name evidence="1" type="ORF">PRRU23_22920</name>
</gene>
<sequence length="118" mass="14128">MHELKIKRIYEQVEKTDGYRILIDRLWPRGISKNTAHLDEWAKEVAPTPTLRIWFGHKEENFEEFKTRYEEELANNPTVKAFAYRCIELLHNTDITLVYGARSKTCNHAIILRDWILR</sequence>
<name>A0AA37HZ25_SEGBR</name>
<dbReference type="EMBL" id="BPTR01000001">
    <property type="protein sequence ID" value="GJG28592.1"/>
    <property type="molecule type" value="Genomic_DNA"/>
</dbReference>
<evidence type="ECO:0000313" key="1">
    <source>
        <dbReference type="EMBL" id="GJG28592.1"/>
    </source>
</evidence>
<evidence type="ECO:0000313" key="4">
    <source>
        <dbReference type="Proteomes" id="UP000887043"/>
    </source>
</evidence>
<dbReference type="AlphaFoldDB" id="A0AA37HZ25"/>
<organism evidence="1 4">
    <name type="scientific">Segatella bryantii</name>
    <name type="common">Prevotella bryantii</name>
    <dbReference type="NCBI Taxonomy" id="77095"/>
    <lineage>
        <taxon>Bacteria</taxon>
        <taxon>Pseudomonadati</taxon>
        <taxon>Bacteroidota</taxon>
        <taxon>Bacteroidia</taxon>
        <taxon>Bacteroidales</taxon>
        <taxon>Prevotellaceae</taxon>
        <taxon>Segatella</taxon>
    </lineage>
</organism>
<comment type="caution">
    <text evidence="1">The sequence shown here is derived from an EMBL/GenBank/DDBJ whole genome shotgun (WGS) entry which is preliminary data.</text>
</comment>
<keyword evidence="3" id="KW-1185">Reference proteome</keyword>
<dbReference type="GeneID" id="72478860"/>
<accession>A0AA37HZ25</accession>
<protein>
    <submittedName>
        <fullName evidence="2">DUF488 domain-containing protein</fullName>
    </submittedName>
</protein>
<evidence type="ECO:0000313" key="2">
    <source>
        <dbReference type="EMBL" id="OYP57477.1"/>
    </source>
</evidence>
<dbReference type="Proteomes" id="UP000216189">
    <property type="component" value="Unassembled WGS sequence"/>
</dbReference>
<dbReference type="Proteomes" id="UP000887043">
    <property type="component" value="Unassembled WGS sequence"/>
</dbReference>
<dbReference type="PANTHER" id="PTHR36849">
    <property type="entry name" value="CYTOPLASMIC PROTEIN-RELATED"/>
    <property type="match status" value="1"/>
</dbReference>